<feature type="domain" description="PiggyBac transposable element-derived protein 4 C-terminal zinc-finger" evidence="1">
    <location>
        <begin position="262"/>
        <end position="313"/>
    </location>
</feature>
<evidence type="ECO:0000313" key="4">
    <source>
        <dbReference type="RefSeq" id="XP_035827124.1"/>
    </source>
</evidence>
<dbReference type="RefSeq" id="XP_035827124.1">
    <property type="nucleotide sequence ID" value="XM_035971231.1"/>
</dbReference>
<name>A0ABM1VXI1_APLCA</name>
<protein>
    <submittedName>
        <fullName evidence="4">PiggyBac transposable element-derived protein 4-like</fullName>
    </submittedName>
</protein>
<evidence type="ECO:0000313" key="3">
    <source>
        <dbReference type="Proteomes" id="UP000694888"/>
    </source>
</evidence>
<reference evidence="4" key="1">
    <citation type="submission" date="2025-08" db="UniProtKB">
        <authorList>
            <consortium name="RefSeq"/>
        </authorList>
    </citation>
    <scope>IDENTIFICATION</scope>
</reference>
<accession>A0ABM1VXI1</accession>
<evidence type="ECO:0000259" key="2">
    <source>
        <dbReference type="Pfam" id="PF13843"/>
    </source>
</evidence>
<feature type="domain" description="PiggyBac transposable element-derived protein" evidence="2">
    <location>
        <begin position="1"/>
        <end position="205"/>
    </location>
</feature>
<dbReference type="GeneID" id="118478185"/>
<dbReference type="InterPro" id="IPR029526">
    <property type="entry name" value="PGBD"/>
</dbReference>
<organism evidence="3 4">
    <name type="scientific">Aplysia californica</name>
    <name type="common">California sea hare</name>
    <dbReference type="NCBI Taxonomy" id="6500"/>
    <lineage>
        <taxon>Eukaryota</taxon>
        <taxon>Metazoa</taxon>
        <taxon>Spiralia</taxon>
        <taxon>Lophotrochozoa</taxon>
        <taxon>Mollusca</taxon>
        <taxon>Gastropoda</taxon>
        <taxon>Heterobranchia</taxon>
        <taxon>Euthyneura</taxon>
        <taxon>Tectipleura</taxon>
        <taxon>Aplysiida</taxon>
        <taxon>Aplysioidea</taxon>
        <taxon>Aplysiidae</taxon>
        <taxon>Aplysia</taxon>
    </lineage>
</organism>
<dbReference type="PANTHER" id="PTHR46599:SF2">
    <property type="entry name" value="PIGGYBAC TRANSPOSABLE ELEMENT-DERIVED PROTEIN 4-LIKE"/>
    <property type="match status" value="1"/>
</dbReference>
<dbReference type="Pfam" id="PF13842">
    <property type="entry name" value="zf-Tnp_2"/>
    <property type="match status" value="1"/>
</dbReference>
<dbReference type="Proteomes" id="UP000694888">
    <property type="component" value="Unplaced"/>
</dbReference>
<sequence length="339" mass="38930">MVGFKGHLGFKQYMPAKPTKWGMKVWTVCDAVSGYCVGFDFYTGKNGRRNPGKPLSYEVVDYLCEPHYGKGHHVYFDRFFNGVEIAKHLLSHDTYCCGTIMTNRKGLPQAMNKKLKKGDVKQLQQGNLVATSFHDKRPVHLLSSNRPMGVAEDRRPLPLVDYNMFMGGVDKFDQQLSYYPVGRPGKKWWRYAIWHLINGAIYNAFVLWSKSEHEYDVNKHYDHLAFRVDVAEALRNGFTGRKLPGRRATTQAIVAPESLDVHKVVRIVGRRKVCVLCLRDGKKTEKGYAMQSSYKCSFCDVVLCKKFCFHEYHARELYSKVYGQYCPGLHCVALQDKQS</sequence>
<gene>
    <name evidence="4" type="primary">LOC118478185</name>
</gene>
<dbReference type="Pfam" id="PF13843">
    <property type="entry name" value="DDE_Tnp_1_7"/>
    <property type="match status" value="1"/>
</dbReference>
<evidence type="ECO:0000259" key="1">
    <source>
        <dbReference type="Pfam" id="PF13842"/>
    </source>
</evidence>
<keyword evidence="3" id="KW-1185">Reference proteome</keyword>
<dbReference type="PANTHER" id="PTHR46599">
    <property type="entry name" value="PIGGYBAC TRANSPOSABLE ELEMENT-DERIVED PROTEIN 4"/>
    <property type="match status" value="1"/>
</dbReference>
<dbReference type="InterPro" id="IPR032718">
    <property type="entry name" value="PGBD4_Znf_C"/>
</dbReference>
<proteinExistence type="predicted"/>